<dbReference type="Pfam" id="PF13245">
    <property type="entry name" value="AAA_19"/>
    <property type="match status" value="1"/>
</dbReference>
<keyword evidence="2 3" id="KW-0067">ATP-binding</keyword>
<dbReference type="InterPro" id="IPR006344">
    <property type="entry name" value="RecD"/>
</dbReference>
<comment type="subunit">
    <text evidence="3">Heterotrimer of RecB, RecC and RecD. All subunits contribute to DNA-binding.</text>
</comment>
<dbReference type="GO" id="GO:0003677">
    <property type="term" value="F:DNA binding"/>
    <property type="evidence" value="ECO:0007669"/>
    <property type="project" value="UniProtKB-UniRule"/>
</dbReference>
<reference evidence="5 6" key="1">
    <citation type="submission" date="2018-06" db="EMBL/GenBank/DDBJ databases">
        <authorList>
            <consortium name="Pathogen Informatics"/>
            <person name="Doyle S."/>
        </authorList>
    </citation>
    <scope>NUCLEOTIDE SEQUENCE [LARGE SCALE GENOMIC DNA]</scope>
    <source>
        <strain evidence="5 6">NCTC10529</strain>
    </source>
</reference>
<proteinExistence type="inferred from homology"/>
<organism evidence="5 6">
    <name type="scientific">Kingella kingae</name>
    <dbReference type="NCBI Taxonomy" id="504"/>
    <lineage>
        <taxon>Bacteria</taxon>
        <taxon>Pseudomonadati</taxon>
        <taxon>Pseudomonadota</taxon>
        <taxon>Betaproteobacteria</taxon>
        <taxon>Neisseriales</taxon>
        <taxon>Neisseriaceae</taxon>
        <taxon>Kingella</taxon>
    </lineage>
</organism>
<keyword evidence="3" id="KW-0347">Helicase</keyword>
<evidence type="ECO:0000313" key="5">
    <source>
        <dbReference type="EMBL" id="SQH25504.1"/>
    </source>
</evidence>
<evidence type="ECO:0000313" key="6">
    <source>
        <dbReference type="Proteomes" id="UP000248598"/>
    </source>
</evidence>
<dbReference type="PANTHER" id="PTHR43788">
    <property type="entry name" value="DNA2/NAM7 HELICASE FAMILY MEMBER"/>
    <property type="match status" value="1"/>
</dbReference>
<dbReference type="GeneID" id="93262975"/>
<keyword evidence="3" id="KW-0238">DNA-binding</keyword>
<keyword evidence="3" id="KW-0227">DNA damage</keyword>
<comment type="miscellaneous">
    <text evidence="3">In the RecBCD complex, RecB has a slow 3'-5' helicase, an exonuclease activity and loads RecA onto ssDNA, RecD has a fast 5'-3' helicase activity, while RecC stimulates the ATPase and processivity of the RecB helicase and contributes to recognition of the Chi site.</text>
</comment>
<keyword evidence="3" id="KW-0269">Exonuclease</keyword>
<dbReference type="CDD" id="cd18809">
    <property type="entry name" value="SF1_C_RecD"/>
    <property type="match status" value="1"/>
</dbReference>
<dbReference type="EC" id="5.6.2.3" evidence="3"/>
<keyword evidence="1 3" id="KW-0547">Nucleotide-binding</keyword>
<dbReference type="SUPFAM" id="SSF52540">
    <property type="entry name" value="P-loop containing nucleoside triphosphate hydrolases"/>
    <property type="match status" value="1"/>
</dbReference>
<dbReference type="GO" id="GO:0005524">
    <property type="term" value="F:ATP binding"/>
    <property type="evidence" value="ECO:0007669"/>
    <property type="project" value="UniProtKB-UniRule"/>
</dbReference>
<dbReference type="HAMAP" id="MF_01487">
    <property type="entry name" value="RecD"/>
    <property type="match status" value="1"/>
</dbReference>
<dbReference type="InterPro" id="IPR027785">
    <property type="entry name" value="UvrD-like_helicase_C"/>
</dbReference>
<feature type="domain" description="UvrD-like helicase C-terminal" evidence="4">
    <location>
        <begin position="500"/>
        <end position="541"/>
    </location>
</feature>
<dbReference type="CDD" id="cd17933">
    <property type="entry name" value="DEXSc_RecD-like"/>
    <property type="match status" value="1"/>
</dbReference>
<dbReference type="NCBIfam" id="TIGR01447">
    <property type="entry name" value="recD"/>
    <property type="match status" value="1"/>
</dbReference>
<dbReference type="GO" id="GO:0008854">
    <property type="term" value="F:exodeoxyribonuclease V activity"/>
    <property type="evidence" value="ECO:0007669"/>
    <property type="project" value="InterPro"/>
</dbReference>
<evidence type="ECO:0000256" key="1">
    <source>
        <dbReference type="ARBA" id="ARBA00022741"/>
    </source>
</evidence>
<dbReference type="InterPro" id="IPR050534">
    <property type="entry name" value="Coronavir_polyprotein_1ab"/>
</dbReference>
<accession>A0AAX2J648</accession>
<dbReference type="EMBL" id="LS483426">
    <property type="protein sequence ID" value="SQH25504.1"/>
    <property type="molecule type" value="Genomic_DNA"/>
</dbReference>
<evidence type="ECO:0000256" key="3">
    <source>
        <dbReference type="HAMAP-Rule" id="MF_01487"/>
    </source>
</evidence>
<dbReference type="GO" id="GO:0043139">
    <property type="term" value="F:5'-3' DNA helicase activity"/>
    <property type="evidence" value="ECO:0007669"/>
    <property type="project" value="UniProtKB-UniRule"/>
</dbReference>
<comment type="catalytic activity">
    <reaction evidence="3">
        <text>ATP + H2O = ADP + phosphate + H(+)</text>
        <dbReference type="Rhea" id="RHEA:13065"/>
        <dbReference type="ChEBI" id="CHEBI:15377"/>
        <dbReference type="ChEBI" id="CHEBI:15378"/>
        <dbReference type="ChEBI" id="CHEBI:30616"/>
        <dbReference type="ChEBI" id="CHEBI:43474"/>
        <dbReference type="ChEBI" id="CHEBI:456216"/>
        <dbReference type="EC" id="5.6.2.3"/>
    </reaction>
</comment>
<sequence>MSPQDIHTETELDLSPAAQAVCELFARIVPDVADSVAPFVQRLFAASANGDTFVYVSHSDVALLQQATPLVGNDDRSPLVLDGKRLFLAKSWHLERELAAQIQRLSQQECRLPAPDIITLKLQTWFADAGSHDQQAACTLALIKPFVLISGGPGTGKTTTVAKLLALLCDEAALPRIALVAPTGKAAARLSQALRGALSRMTDLSPAIAAHLNALDGQTAHRLLGIKPPTLNAEYDSNNPLVLDMVLIDEASMLDNYLFYQLLCALSDTCRVVLLGDADQLPSVGAGAILTALSTQSQVQAATLAQLQRYLPARSDWRTVAEQFARLTLSHRFDGQSGIGQFAAAVRTGSLHHRDDVAQLFTQFPQALSQQHGSAKQLAEQMWQQHHDYWQAIDAGDVQAAFAWQNRLIALTALRFDAQQINQAYRQIAQQHQRVSSSDTWFAGQMLLITRNAPAQKLYNGDVGIVMQPAQSKGLVACFPDENVGYRTVPLSRLPEHESAFAMTVHKSQGSEYDSVWYFAPSYSTASRALLYTAVTRAKQQFVYWGDLDSAVQASQHHVPRQTGLANFLQADR</sequence>
<dbReference type="GO" id="GO:0000724">
    <property type="term" value="P:double-strand break repair via homologous recombination"/>
    <property type="evidence" value="ECO:0007669"/>
    <property type="project" value="UniProtKB-UniRule"/>
</dbReference>
<keyword evidence="3" id="KW-0413">Isomerase</keyword>
<name>A0AAX2J648_KINKI</name>
<dbReference type="Pfam" id="PF13538">
    <property type="entry name" value="UvrD_C_2"/>
    <property type="match status" value="1"/>
</dbReference>
<feature type="binding site" evidence="3">
    <location>
        <begin position="151"/>
        <end position="158"/>
    </location>
    <ligand>
        <name>ATP</name>
        <dbReference type="ChEBI" id="CHEBI:30616"/>
    </ligand>
</feature>
<dbReference type="GO" id="GO:0009338">
    <property type="term" value="C:exodeoxyribonuclease V complex"/>
    <property type="evidence" value="ECO:0007669"/>
    <property type="project" value="InterPro"/>
</dbReference>
<dbReference type="InterPro" id="IPR027417">
    <property type="entry name" value="P-loop_NTPase"/>
</dbReference>
<dbReference type="Proteomes" id="UP000248598">
    <property type="component" value="Chromosome 1"/>
</dbReference>
<dbReference type="GO" id="GO:0017116">
    <property type="term" value="F:single-stranded DNA helicase activity"/>
    <property type="evidence" value="ECO:0007669"/>
    <property type="project" value="TreeGrafter"/>
</dbReference>
<keyword evidence="3" id="KW-0234">DNA repair</keyword>
<evidence type="ECO:0000259" key="4">
    <source>
        <dbReference type="Pfam" id="PF13538"/>
    </source>
</evidence>
<gene>
    <name evidence="3 5" type="primary">recD</name>
    <name evidence="5" type="ORF">NCTC10529_01704</name>
</gene>
<dbReference type="Gene3D" id="3.40.50.300">
    <property type="entry name" value="P-loop containing nucleotide triphosphate hydrolases"/>
    <property type="match status" value="2"/>
</dbReference>
<dbReference type="AlphaFoldDB" id="A0AAX2J648"/>
<evidence type="ECO:0000256" key="2">
    <source>
        <dbReference type="ARBA" id="ARBA00022840"/>
    </source>
</evidence>
<comment type="similarity">
    <text evidence="3">Belongs to the RecD family.</text>
</comment>
<comment type="function">
    <text evidence="3">A helicase/nuclease that prepares dsDNA breaks (DSB) for recombinational DNA repair. Binds to DSBs and unwinds DNA via a highly rapid and processive ATP-dependent bidirectional helicase activity. Unwinds dsDNA until it encounters a Chi (crossover hotspot instigator) sequence from the 3' direction. Cuts ssDNA a few nucleotides 3' to the Chi site. The properties and activities of the enzyme are changed at Chi. The Chi-altered holoenzyme produces a long 3'-ssDNA overhang and facilitates RecA-binding to the ssDNA for homologous DNA recombination and repair. Holoenzyme degrades any linearized DNA that is unable to undergo homologous recombination. In the holoenzyme this subunit has ssDNA-dependent ATPase and 5'-3' helicase activity. When added to pre-assembled RecBC greatly stimulates nuclease activity and augments holoenzyme processivity. Negatively regulates the RecA-loading ability of RecBCD.</text>
</comment>
<protein>
    <recommendedName>
        <fullName evidence="3">RecBCD enzyme subunit RecD</fullName>
        <ecNumber evidence="3">5.6.2.3</ecNumber>
    </recommendedName>
    <alternativeName>
        <fullName evidence="3">DNA 5'-3' helicase subunit RecD</fullName>
    </alternativeName>
    <alternativeName>
        <fullName evidence="3">Exonuclease V subunit RecD</fullName>
        <shortName evidence="3">ExoV subunit RecD</shortName>
    </alternativeName>
    <alternativeName>
        <fullName evidence="3">Helicase/nuclease RecBCD subunit RecD</fullName>
    </alternativeName>
</protein>
<keyword evidence="3 5" id="KW-0378">Hydrolase</keyword>
<dbReference type="PANTHER" id="PTHR43788:SF6">
    <property type="entry name" value="DNA HELICASE B"/>
    <property type="match status" value="1"/>
</dbReference>
<dbReference type="RefSeq" id="WP_003786453.1">
    <property type="nucleotide sequence ID" value="NZ_CP091518.1"/>
</dbReference>
<keyword evidence="3" id="KW-0540">Nuclease</keyword>